<protein>
    <submittedName>
        <fullName evidence="2">Uncharacterized protein</fullName>
    </submittedName>
</protein>
<gene>
    <name evidence="2" type="ORF">CRG98_023601</name>
</gene>
<accession>A0A2I0JIC8</accession>
<sequence>MPLKDAGDLEGWVKVLSDPPRPRIDGIYTGSQSRVPRQFGSVRRQPQHHLQGRQHPLGIPRTSEVGSRQAVVALSPSLLRRLYYN</sequence>
<feature type="region of interest" description="Disordered" evidence="1">
    <location>
        <begin position="43"/>
        <end position="63"/>
    </location>
</feature>
<reference evidence="2 3" key="1">
    <citation type="submission" date="2017-11" db="EMBL/GenBank/DDBJ databases">
        <title>De-novo sequencing of pomegranate (Punica granatum L.) genome.</title>
        <authorList>
            <person name="Akparov Z."/>
            <person name="Amiraslanov A."/>
            <person name="Hajiyeva S."/>
            <person name="Abbasov M."/>
            <person name="Kaur K."/>
            <person name="Hamwieh A."/>
            <person name="Solovyev V."/>
            <person name="Salamov A."/>
            <person name="Braich B."/>
            <person name="Kosarev P."/>
            <person name="Mahmoud A."/>
            <person name="Hajiyev E."/>
            <person name="Babayeva S."/>
            <person name="Izzatullayeva V."/>
            <person name="Mammadov A."/>
            <person name="Mammadov A."/>
            <person name="Sharifova S."/>
            <person name="Ojaghi J."/>
            <person name="Eynullazada K."/>
            <person name="Bayramov B."/>
            <person name="Abdulazimova A."/>
            <person name="Shahmuradov I."/>
        </authorList>
    </citation>
    <scope>NUCLEOTIDE SEQUENCE [LARGE SCALE GENOMIC DNA]</scope>
    <source>
        <strain evidence="3">cv. AG2017</strain>
        <tissue evidence="2">Leaf</tissue>
    </source>
</reference>
<evidence type="ECO:0000256" key="1">
    <source>
        <dbReference type="SAM" id="MobiDB-lite"/>
    </source>
</evidence>
<evidence type="ECO:0000313" key="2">
    <source>
        <dbReference type="EMBL" id="PKI56014.1"/>
    </source>
</evidence>
<comment type="caution">
    <text evidence="2">The sequence shown here is derived from an EMBL/GenBank/DDBJ whole genome shotgun (WGS) entry which is preliminary data.</text>
</comment>
<dbReference type="Proteomes" id="UP000233551">
    <property type="component" value="Unassembled WGS sequence"/>
</dbReference>
<proteinExistence type="predicted"/>
<keyword evidence="3" id="KW-1185">Reference proteome</keyword>
<name>A0A2I0JIC8_PUNGR</name>
<organism evidence="2 3">
    <name type="scientific">Punica granatum</name>
    <name type="common">Pomegranate</name>
    <dbReference type="NCBI Taxonomy" id="22663"/>
    <lineage>
        <taxon>Eukaryota</taxon>
        <taxon>Viridiplantae</taxon>
        <taxon>Streptophyta</taxon>
        <taxon>Embryophyta</taxon>
        <taxon>Tracheophyta</taxon>
        <taxon>Spermatophyta</taxon>
        <taxon>Magnoliopsida</taxon>
        <taxon>eudicotyledons</taxon>
        <taxon>Gunneridae</taxon>
        <taxon>Pentapetalae</taxon>
        <taxon>rosids</taxon>
        <taxon>malvids</taxon>
        <taxon>Myrtales</taxon>
        <taxon>Lythraceae</taxon>
        <taxon>Punica</taxon>
    </lineage>
</organism>
<dbReference type="AlphaFoldDB" id="A0A2I0JIC8"/>
<evidence type="ECO:0000313" key="3">
    <source>
        <dbReference type="Proteomes" id="UP000233551"/>
    </source>
</evidence>
<dbReference type="EMBL" id="PGOL01001646">
    <property type="protein sequence ID" value="PKI56014.1"/>
    <property type="molecule type" value="Genomic_DNA"/>
</dbReference>